<dbReference type="Gramene" id="Jr14_01720_p1">
    <property type="protein sequence ID" value="cds.Jr14_01720_p1"/>
    <property type="gene ID" value="Jr14_01720"/>
</dbReference>
<evidence type="ECO:0000313" key="3">
    <source>
        <dbReference type="EMBL" id="KAF5445979.1"/>
    </source>
</evidence>
<name>A0A833U3B0_JUGRE</name>
<dbReference type="GO" id="GO:0006952">
    <property type="term" value="P:defense response"/>
    <property type="evidence" value="ECO:0007669"/>
    <property type="project" value="UniProtKB-KW"/>
</dbReference>
<reference evidence="3" key="1">
    <citation type="submission" date="2015-10" db="EMBL/GenBank/DDBJ databases">
        <authorList>
            <person name="Martinez-Garcia P.J."/>
            <person name="Crepeau M.W."/>
            <person name="Puiu D."/>
            <person name="Gonzalez-Ibeas D."/>
            <person name="Whalen J."/>
            <person name="Stevens K."/>
            <person name="Paul R."/>
            <person name="Butterfield T."/>
            <person name="Britton M."/>
            <person name="Reagan R."/>
            <person name="Chakraborty S."/>
            <person name="Walawage S.L."/>
            <person name="Vasquez-Gross H.A."/>
            <person name="Cardeno C."/>
            <person name="Famula R."/>
            <person name="Pratt K."/>
            <person name="Kuruganti S."/>
            <person name="Aradhya M.K."/>
            <person name="Leslie C.A."/>
            <person name="Dandekar A.M."/>
            <person name="Salzberg S.L."/>
            <person name="Wegrzyn J.L."/>
            <person name="Langley C.H."/>
            <person name="Neale D.B."/>
        </authorList>
    </citation>
    <scope>NUCLEOTIDE SEQUENCE</scope>
    <source>
        <tissue evidence="3">Leaves</tissue>
    </source>
</reference>
<comment type="caution">
    <text evidence="3">The sequence shown here is derived from an EMBL/GenBank/DDBJ whole genome shotgun (WGS) entry which is preliminary data.</text>
</comment>
<dbReference type="InterPro" id="IPR002182">
    <property type="entry name" value="NB-ARC"/>
</dbReference>
<proteinExistence type="predicted"/>
<protein>
    <recommendedName>
        <fullName evidence="2">NB-ARC domain-containing protein</fullName>
    </recommendedName>
</protein>
<dbReference type="PANTHER" id="PTHR36766">
    <property type="entry name" value="PLANT BROAD-SPECTRUM MILDEW RESISTANCE PROTEIN RPW8"/>
    <property type="match status" value="1"/>
</dbReference>
<dbReference type="Pfam" id="PF00931">
    <property type="entry name" value="NB-ARC"/>
    <property type="match status" value="1"/>
</dbReference>
<organism evidence="3 4">
    <name type="scientific">Juglans regia</name>
    <name type="common">English walnut</name>
    <dbReference type="NCBI Taxonomy" id="51240"/>
    <lineage>
        <taxon>Eukaryota</taxon>
        <taxon>Viridiplantae</taxon>
        <taxon>Streptophyta</taxon>
        <taxon>Embryophyta</taxon>
        <taxon>Tracheophyta</taxon>
        <taxon>Spermatophyta</taxon>
        <taxon>Magnoliopsida</taxon>
        <taxon>eudicotyledons</taxon>
        <taxon>Gunneridae</taxon>
        <taxon>Pentapetalae</taxon>
        <taxon>rosids</taxon>
        <taxon>fabids</taxon>
        <taxon>Fagales</taxon>
        <taxon>Juglandaceae</taxon>
        <taxon>Juglans</taxon>
    </lineage>
</organism>
<dbReference type="AlphaFoldDB" id="A0A833U3B0"/>
<gene>
    <name evidence="3" type="ORF">F2P56_031646</name>
</gene>
<sequence length="145" mass="16268">MLRTRLESNIKDIGTRFEELGARKERLNLRQNVDKRPHRIRGTLAPTSIVNEVVYGRDGDKKALLDLLLSQGSSDKVSVIPVVGMGGIGKTTLAQFVYNDEEVKSSFHLRAWTCVSEDFDAIRVTKTILKSLSHESNDDNDLNLL</sequence>
<dbReference type="InterPro" id="IPR027417">
    <property type="entry name" value="P-loop_NTPase"/>
</dbReference>
<accession>A0A833U3B0</accession>
<evidence type="ECO:0000259" key="2">
    <source>
        <dbReference type="Pfam" id="PF00931"/>
    </source>
</evidence>
<dbReference type="EMBL" id="LIHL02000014">
    <property type="protein sequence ID" value="KAF5445979.1"/>
    <property type="molecule type" value="Genomic_DNA"/>
</dbReference>
<dbReference type="PANTHER" id="PTHR36766:SF40">
    <property type="entry name" value="DISEASE RESISTANCE PROTEIN RGA3"/>
    <property type="match status" value="1"/>
</dbReference>
<feature type="domain" description="NB-ARC" evidence="2">
    <location>
        <begin position="61"/>
        <end position="141"/>
    </location>
</feature>
<evidence type="ECO:0000313" key="4">
    <source>
        <dbReference type="Proteomes" id="UP000619265"/>
    </source>
</evidence>
<dbReference type="SUPFAM" id="SSF52540">
    <property type="entry name" value="P-loop containing nucleoside triphosphate hydrolases"/>
    <property type="match status" value="1"/>
</dbReference>
<dbReference type="Gene3D" id="3.40.50.300">
    <property type="entry name" value="P-loop containing nucleotide triphosphate hydrolases"/>
    <property type="match status" value="1"/>
</dbReference>
<evidence type="ECO:0000256" key="1">
    <source>
        <dbReference type="ARBA" id="ARBA00022821"/>
    </source>
</evidence>
<dbReference type="Proteomes" id="UP000619265">
    <property type="component" value="Unassembled WGS sequence"/>
</dbReference>
<keyword evidence="1" id="KW-0611">Plant defense</keyword>
<reference evidence="3" key="2">
    <citation type="submission" date="2020-03" db="EMBL/GenBank/DDBJ databases">
        <title>Walnut 2.0.</title>
        <authorList>
            <person name="Marrano A."/>
            <person name="Britton M."/>
            <person name="Zimin A.V."/>
            <person name="Zaini P.A."/>
            <person name="Workman R."/>
            <person name="Puiu D."/>
            <person name="Bianco L."/>
            <person name="Allen B.J."/>
            <person name="Troggio M."/>
            <person name="Leslie C.A."/>
            <person name="Timp W."/>
            <person name="Dendekar A."/>
            <person name="Salzberg S.L."/>
            <person name="Neale D.B."/>
        </authorList>
    </citation>
    <scope>NUCLEOTIDE SEQUENCE</scope>
    <source>
        <tissue evidence="3">Leaves</tissue>
    </source>
</reference>
<dbReference type="GO" id="GO:0043531">
    <property type="term" value="F:ADP binding"/>
    <property type="evidence" value="ECO:0007669"/>
    <property type="project" value="InterPro"/>
</dbReference>